<dbReference type="InterPro" id="IPR023827">
    <property type="entry name" value="Peptidase_S8_Asp-AS"/>
</dbReference>
<feature type="active site" description="Charge relay system" evidence="5">
    <location>
        <position position="153"/>
    </location>
</feature>
<evidence type="ECO:0000256" key="1">
    <source>
        <dbReference type="ARBA" id="ARBA00011073"/>
    </source>
</evidence>
<dbReference type="PROSITE" id="PS00138">
    <property type="entry name" value="SUBTILASE_SER"/>
    <property type="match status" value="1"/>
</dbReference>
<dbReference type="PRINTS" id="PR00723">
    <property type="entry name" value="SUBTILISIN"/>
</dbReference>
<organism evidence="8 9">
    <name type="scientific">Solirubrobacter ginsenosidimutans</name>
    <dbReference type="NCBI Taxonomy" id="490573"/>
    <lineage>
        <taxon>Bacteria</taxon>
        <taxon>Bacillati</taxon>
        <taxon>Actinomycetota</taxon>
        <taxon>Thermoleophilia</taxon>
        <taxon>Solirubrobacterales</taxon>
        <taxon>Solirubrobacteraceae</taxon>
        <taxon>Solirubrobacter</taxon>
    </lineage>
</organism>
<keyword evidence="2 5" id="KW-0645">Protease</keyword>
<dbReference type="SUPFAM" id="SSF52743">
    <property type="entry name" value="Subtilisin-like"/>
    <property type="match status" value="1"/>
</dbReference>
<gene>
    <name evidence="8" type="ORF">OM076_40610</name>
</gene>
<dbReference type="InterPro" id="IPR036852">
    <property type="entry name" value="Peptidase_S8/S53_dom_sf"/>
</dbReference>
<proteinExistence type="inferred from homology"/>
<dbReference type="GO" id="GO:0006508">
    <property type="term" value="P:proteolysis"/>
    <property type="evidence" value="ECO:0007669"/>
    <property type="project" value="UniProtKB-KW"/>
</dbReference>
<dbReference type="AlphaFoldDB" id="A0A9X3S5A7"/>
<sequence>MSELPERWDPRKVALCSDKEKPFLLRPGQILVGPGDAPDVAKVLTGWKPQERRTFGVTTFTRTPQNPADPAREVLDAIAKVRKATAGRPQGPVRVAPNHVLVGEAGGAITLTGEPRLQGGPGSSVRVAAPPKTMPLRTTRRGDGKGVRIAVLDTGLFTHPWLAAVQKATASDDVWDVDHDEYADAESGHGTFIAGLILQVAPAAEVYVVKVLDSNGVGDDSTVAQAMEQLPQDVDLVNLSLGGYTMDDAAPLAISCALNAMRKQRNVVVAAAGNAGKSRPFWPAAFKQVVAAGAVDEKDGHWSKADFSNFGWWVDTAARGVNLQSTFNKGKSKAATGPKPDPADPWITFDGWAAWDGTSFSCPITAAMLARAMSRNGFATAAEALAHLLSTSPPAPQPDFPLAVLVDELQP</sequence>
<dbReference type="Pfam" id="PF00082">
    <property type="entry name" value="Peptidase_S8"/>
    <property type="match status" value="1"/>
</dbReference>
<accession>A0A9X3S5A7</accession>
<dbReference type="InterPro" id="IPR000209">
    <property type="entry name" value="Peptidase_S8/S53_dom"/>
</dbReference>
<dbReference type="PROSITE" id="PS51892">
    <property type="entry name" value="SUBTILASE"/>
    <property type="match status" value="1"/>
</dbReference>
<dbReference type="PANTHER" id="PTHR43806">
    <property type="entry name" value="PEPTIDASE S8"/>
    <property type="match status" value="1"/>
</dbReference>
<evidence type="ECO:0000256" key="4">
    <source>
        <dbReference type="ARBA" id="ARBA00022825"/>
    </source>
</evidence>
<dbReference type="EMBL" id="JAPDOD010000071">
    <property type="protein sequence ID" value="MDA0166634.1"/>
    <property type="molecule type" value="Genomic_DNA"/>
</dbReference>
<dbReference type="PANTHER" id="PTHR43806:SF11">
    <property type="entry name" value="CEREVISIN-RELATED"/>
    <property type="match status" value="1"/>
</dbReference>
<feature type="active site" description="Charge relay system" evidence="5">
    <location>
        <position position="359"/>
    </location>
</feature>
<dbReference type="Proteomes" id="UP001149140">
    <property type="component" value="Unassembled WGS sequence"/>
</dbReference>
<reference evidence="8" key="1">
    <citation type="submission" date="2022-10" db="EMBL/GenBank/DDBJ databases">
        <title>The WGS of Solirubrobacter ginsenosidimutans DSM 21036.</title>
        <authorList>
            <person name="Jiang Z."/>
        </authorList>
    </citation>
    <scope>NUCLEOTIDE SEQUENCE</scope>
    <source>
        <strain evidence="8">DSM 21036</strain>
    </source>
</reference>
<dbReference type="RefSeq" id="WP_270045892.1">
    <property type="nucleotide sequence ID" value="NZ_JAPDOD010000071.1"/>
</dbReference>
<keyword evidence="4 5" id="KW-0720">Serine protease</keyword>
<dbReference type="Gene3D" id="3.40.50.200">
    <property type="entry name" value="Peptidase S8/S53 domain"/>
    <property type="match status" value="1"/>
</dbReference>
<feature type="active site" description="Charge relay system" evidence="5">
    <location>
        <position position="189"/>
    </location>
</feature>
<evidence type="ECO:0000259" key="7">
    <source>
        <dbReference type="Pfam" id="PF00082"/>
    </source>
</evidence>
<dbReference type="GO" id="GO:0004252">
    <property type="term" value="F:serine-type endopeptidase activity"/>
    <property type="evidence" value="ECO:0007669"/>
    <property type="project" value="UniProtKB-UniRule"/>
</dbReference>
<evidence type="ECO:0000256" key="2">
    <source>
        <dbReference type="ARBA" id="ARBA00022670"/>
    </source>
</evidence>
<evidence type="ECO:0000256" key="5">
    <source>
        <dbReference type="PROSITE-ProRule" id="PRU01240"/>
    </source>
</evidence>
<dbReference type="PROSITE" id="PS00136">
    <property type="entry name" value="SUBTILASE_ASP"/>
    <property type="match status" value="1"/>
</dbReference>
<keyword evidence="9" id="KW-1185">Reference proteome</keyword>
<evidence type="ECO:0000256" key="6">
    <source>
        <dbReference type="RuleBase" id="RU003355"/>
    </source>
</evidence>
<dbReference type="InterPro" id="IPR050131">
    <property type="entry name" value="Peptidase_S8_subtilisin-like"/>
</dbReference>
<name>A0A9X3S5A7_9ACTN</name>
<comment type="similarity">
    <text evidence="1 5 6">Belongs to the peptidase S8 family.</text>
</comment>
<evidence type="ECO:0000313" key="8">
    <source>
        <dbReference type="EMBL" id="MDA0166634.1"/>
    </source>
</evidence>
<dbReference type="InterPro" id="IPR023828">
    <property type="entry name" value="Peptidase_S8_Ser-AS"/>
</dbReference>
<dbReference type="InterPro" id="IPR015500">
    <property type="entry name" value="Peptidase_S8_subtilisin-rel"/>
</dbReference>
<keyword evidence="3 5" id="KW-0378">Hydrolase</keyword>
<protein>
    <submittedName>
        <fullName evidence="8">S8/S53 family peptidase</fullName>
    </submittedName>
</protein>
<comment type="caution">
    <text evidence="8">The sequence shown here is derived from an EMBL/GenBank/DDBJ whole genome shotgun (WGS) entry which is preliminary data.</text>
</comment>
<evidence type="ECO:0000256" key="3">
    <source>
        <dbReference type="ARBA" id="ARBA00022801"/>
    </source>
</evidence>
<dbReference type="CDD" id="cd00306">
    <property type="entry name" value="Peptidases_S8_S53"/>
    <property type="match status" value="1"/>
</dbReference>
<feature type="domain" description="Peptidase S8/S53" evidence="7">
    <location>
        <begin position="144"/>
        <end position="392"/>
    </location>
</feature>
<evidence type="ECO:0000313" key="9">
    <source>
        <dbReference type="Proteomes" id="UP001149140"/>
    </source>
</evidence>